<name>A0A2N5XPT5_9HYPH</name>
<gene>
    <name evidence="1" type="ORF">C0081_14230</name>
</gene>
<dbReference type="EMBL" id="PKUQ01000029">
    <property type="protein sequence ID" value="PLW76536.1"/>
    <property type="molecule type" value="Genomic_DNA"/>
</dbReference>
<dbReference type="Proteomes" id="UP000234881">
    <property type="component" value="Unassembled WGS sequence"/>
</dbReference>
<accession>A0A2N5XPT5</accession>
<reference evidence="1 2" key="1">
    <citation type="submission" date="2018-01" db="EMBL/GenBank/DDBJ databases">
        <title>The draft genome sequence of Cohaesibacter sp. H1304.</title>
        <authorList>
            <person name="Wang N.-N."/>
            <person name="Du Z.-J."/>
        </authorList>
    </citation>
    <scope>NUCLEOTIDE SEQUENCE [LARGE SCALE GENOMIC DNA]</scope>
    <source>
        <strain evidence="1 2">H1304</strain>
    </source>
</reference>
<dbReference type="AlphaFoldDB" id="A0A2N5XPT5"/>
<organism evidence="1 2">
    <name type="scientific">Cohaesibacter celericrescens</name>
    <dbReference type="NCBI Taxonomy" id="2067669"/>
    <lineage>
        <taxon>Bacteria</taxon>
        <taxon>Pseudomonadati</taxon>
        <taxon>Pseudomonadota</taxon>
        <taxon>Alphaproteobacteria</taxon>
        <taxon>Hyphomicrobiales</taxon>
        <taxon>Cohaesibacteraceae</taxon>
    </lineage>
</organism>
<comment type="caution">
    <text evidence="1">The sequence shown here is derived from an EMBL/GenBank/DDBJ whole genome shotgun (WGS) entry which is preliminary data.</text>
</comment>
<proteinExistence type="predicted"/>
<keyword evidence="2" id="KW-1185">Reference proteome</keyword>
<evidence type="ECO:0000313" key="1">
    <source>
        <dbReference type="EMBL" id="PLW76536.1"/>
    </source>
</evidence>
<sequence length="64" mass="6702">MAVEGGLLTFTAGASSLRQLEKAAIQGGSRRILSAAWSGGKLPSASYAEVLRIKQTSLFSKSVF</sequence>
<evidence type="ECO:0000313" key="2">
    <source>
        <dbReference type="Proteomes" id="UP000234881"/>
    </source>
</evidence>
<protein>
    <submittedName>
        <fullName evidence="1">Uncharacterized protein</fullName>
    </submittedName>
</protein>